<dbReference type="InterPro" id="IPR036388">
    <property type="entry name" value="WH-like_DNA-bd_sf"/>
</dbReference>
<dbReference type="GO" id="GO:0003700">
    <property type="term" value="F:DNA-binding transcription factor activity"/>
    <property type="evidence" value="ECO:0007669"/>
    <property type="project" value="TreeGrafter"/>
</dbReference>
<evidence type="ECO:0000259" key="5">
    <source>
        <dbReference type="PROSITE" id="PS51063"/>
    </source>
</evidence>
<evidence type="ECO:0000313" key="7">
    <source>
        <dbReference type="Proteomes" id="UP000293764"/>
    </source>
</evidence>
<dbReference type="Proteomes" id="UP000293764">
    <property type="component" value="Unassembled WGS sequence"/>
</dbReference>
<dbReference type="GO" id="GO:0005829">
    <property type="term" value="C:cytosol"/>
    <property type="evidence" value="ECO:0007669"/>
    <property type="project" value="TreeGrafter"/>
</dbReference>
<keyword evidence="7" id="KW-1185">Reference proteome</keyword>
<feature type="domain" description="HTH crp-type" evidence="5">
    <location>
        <begin position="143"/>
        <end position="218"/>
    </location>
</feature>
<dbReference type="PANTHER" id="PTHR24567">
    <property type="entry name" value="CRP FAMILY TRANSCRIPTIONAL REGULATORY PROTEIN"/>
    <property type="match status" value="1"/>
</dbReference>
<dbReference type="PANTHER" id="PTHR24567:SF28">
    <property type="entry name" value="LISTERIOLYSIN REGULATORY PROTEIN"/>
    <property type="match status" value="1"/>
</dbReference>
<evidence type="ECO:0000259" key="4">
    <source>
        <dbReference type="PROSITE" id="PS50042"/>
    </source>
</evidence>
<dbReference type="PROSITE" id="PS50042">
    <property type="entry name" value="CNMP_BINDING_3"/>
    <property type="match status" value="1"/>
</dbReference>
<dbReference type="OrthoDB" id="156829at2"/>
<keyword evidence="3" id="KW-0804">Transcription</keyword>
<organism evidence="6 7">
    <name type="scientific">Pengzhenrongella frigida</name>
    <dbReference type="NCBI Taxonomy" id="1259133"/>
    <lineage>
        <taxon>Bacteria</taxon>
        <taxon>Bacillati</taxon>
        <taxon>Actinomycetota</taxon>
        <taxon>Actinomycetes</taxon>
        <taxon>Micrococcales</taxon>
        <taxon>Pengzhenrongella</taxon>
    </lineage>
</organism>
<dbReference type="AlphaFoldDB" id="A0A4Q5N469"/>
<dbReference type="InterPro" id="IPR050397">
    <property type="entry name" value="Env_Response_Regulators"/>
</dbReference>
<dbReference type="PROSITE" id="PS51063">
    <property type="entry name" value="HTH_CRP_2"/>
    <property type="match status" value="1"/>
</dbReference>
<dbReference type="SMART" id="SM00100">
    <property type="entry name" value="cNMP"/>
    <property type="match status" value="1"/>
</dbReference>
<name>A0A4Q5N469_9MICO</name>
<accession>A0A4Q5N469</accession>
<dbReference type="GO" id="GO:0003677">
    <property type="term" value="F:DNA binding"/>
    <property type="evidence" value="ECO:0007669"/>
    <property type="project" value="UniProtKB-KW"/>
</dbReference>
<protein>
    <submittedName>
        <fullName evidence="6">Crp/Fnr family transcriptional regulator</fullName>
    </submittedName>
</protein>
<dbReference type="InterPro" id="IPR012318">
    <property type="entry name" value="HTH_CRP"/>
</dbReference>
<dbReference type="Pfam" id="PF00027">
    <property type="entry name" value="cNMP_binding"/>
    <property type="match status" value="1"/>
</dbReference>
<dbReference type="SUPFAM" id="SSF51206">
    <property type="entry name" value="cAMP-binding domain-like"/>
    <property type="match status" value="1"/>
</dbReference>
<dbReference type="Gene3D" id="2.60.120.10">
    <property type="entry name" value="Jelly Rolls"/>
    <property type="match status" value="1"/>
</dbReference>
<dbReference type="InterPro" id="IPR014710">
    <property type="entry name" value="RmlC-like_jellyroll"/>
</dbReference>
<evidence type="ECO:0000256" key="1">
    <source>
        <dbReference type="ARBA" id="ARBA00023015"/>
    </source>
</evidence>
<dbReference type="CDD" id="cd00038">
    <property type="entry name" value="CAP_ED"/>
    <property type="match status" value="1"/>
</dbReference>
<proteinExistence type="predicted"/>
<keyword evidence="2" id="KW-0238">DNA-binding</keyword>
<keyword evidence="1" id="KW-0805">Transcription regulation</keyword>
<reference evidence="6 7" key="1">
    <citation type="submission" date="2019-01" db="EMBL/GenBank/DDBJ databases">
        <title>Novel species of Cellulomonas.</title>
        <authorList>
            <person name="Liu Q."/>
            <person name="Xin Y.-H."/>
        </authorList>
    </citation>
    <scope>NUCLEOTIDE SEQUENCE [LARGE SCALE GENOMIC DNA]</scope>
    <source>
        <strain evidence="6 7">HLT2-17</strain>
    </source>
</reference>
<dbReference type="InterPro" id="IPR018490">
    <property type="entry name" value="cNMP-bd_dom_sf"/>
</dbReference>
<sequence length="234" mass="24591">MRVLGHVSLFAGLSTTELEAIDARMVSLSWAAGDVLFSAGAPADHLYVLASGRVKLSRPTVVGREIVVDLLTPGDLFGTLTALGDPTYPETAEALTTTCALQIDPAAFRAVLTEHPPVALRVLDDVAARLTRARSDLGHHSTDTVAQRVAATLLRLADKLGQERAGDGGTLLQIPLSRADLAGMTSSTPESVSRAMSQLRKDRIIDSGRRWTAVLDRPRLADVAAGADGPAAPA</sequence>
<gene>
    <name evidence="6" type="ORF">EUA98_00510</name>
</gene>
<dbReference type="InterPro" id="IPR036390">
    <property type="entry name" value="WH_DNA-bd_sf"/>
</dbReference>
<dbReference type="SMART" id="SM00419">
    <property type="entry name" value="HTH_CRP"/>
    <property type="match status" value="1"/>
</dbReference>
<evidence type="ECO:0000313" key="6">
    <source>
        <dbReference type="EMBL" id="RYV53058.1"/>
    </source>
</evidence>
<evidence type="ECO:0000256" key="2">
    <source>
        <dbReference type="ARBA" id="ARBA00023125"/>
    </source>
</evidence>
<dbReference type="SUPFAM" id="SSF46785">
    <property type="entry name" value="Winged helix' DNA-binding domain"/>
    <property type="match status" value="1"/>
</dbReference>
<dbReference type="Pfam" id="PF13545">
    <property type="entry name" value="HTH_Crp_2"/>
    <property type="match status" value="1"/>
</dbReference>
<feature type="domain" description="Cyclic nucleotide-binding" evidence="4">
    <location>
        <begin position="9"/>
        <end position="129"/>
    </location>
</feature>
<evidence type="ECO:0000256" key="3">
    <source>
        <dbReference type="ARBA" id="ARBA00023163"/>
    </source>
</evidence>
<dbReference type="EMBL" id="SDWW01000001">
    <property type="protein sequence ID" value="RYV53058.1"/>
    <property type="molecule type" value="Genomic_DNA"/>
</dbReference>
<dbReference type="InterPro" id="IPR000595">
    <property type="entry name" value="cNMP-bd_dom"/>
</dbReference>
<comment type="caution">
    <text evidence="6">The sequence shown here is derived from an EMBL/GenBank/DDBJ whole genome shotgun (WGS) entry which is preliminary data.</text>
</comment>
<dbReference type="Gene3D" id="1.10.10.10">
    <property type="entry name" value="Winged helix-like DNA-binding domain superfamily/Winged helix DNA-binding domain"/>
    <property type="match status" value="1"/>
</dbReference>